<accession>A0A5N5GI21</accession>
<evidence type="ECO:0000313" key="2">
    <source>
        <dbReference type="EMBL" id="KAB2613202.1"/>
    </source>
</evidence>
<proteinExistence type="predicted"/>
<evidence type="ECO:0000256" key="1">
    <source>
        <dbReference type="ARBA" id="ARBA00023235"/>
    </source>
</evidence>
<dbReference type="GO" id="GO:0042300">
    <property type="term" value="F:beta-amyrin synthase activity"/>
    <property type="evidence" value="ECO:0007669"/>
    <property type="project" value="TreeGrafter"/>
</dbReference>
<evidence type="ECO:0000313" key="3">
    <source>
        <dbReference type="Proteomes" id="UP000327157"/>
    </source>
</evidence>
<reference evidence="2 3" key="3">
    <citation type="submission" date="2019-11" db="EMBL/GenBank/DDBJ databases">
        <title>A de novo genome assembly of a pear dwarfing rootstock.</title>
        <authorList>
            <person name="Wang F."/>
            <person name="Wang J."/>
            <person name="Li S."/>
            <person name="Zhang Y."/>
            <person name="Fang M."/>
            <person name="Ma L."/>
            <person name="Zhao Y."/>
            <person name="Jiang S."/>
        </authorList>
    </citation>
    <scope>NUCLEOTIDE SEQUENCE [LARGE SCALE GENOMIC DNA]</scope>
    <source>
        <strain evidence="2">S2</strain>
        <tissue evidence="2">Leaf</tissue>
    </source>
</reference>
<dbReference type="InterPro" id="IPR008930">
    <property type="entry name" value="Terpenoid_cyclase/PrenylTrfase"/>
</dbReference>
<dbReference type="AlphaFoldDB" id="A0A5N5GI21"/>
<reference evidence="3" key="2">
    <citation type="submission" date="2019-10" db="EMBL/GenBank/DDBJ databases">
        <title>A de novo genome assembly of a pear dwarfing rootstock.</title>
        <authorList>
            <person name="Wang F."/>
            <person name="Wang J."/>
            <person name="Li S."/>
            <person name="Zhang Y."/>
            <person name="Fang M."/>
            <person name="Ma L."/>
            <person name="Zhao Y."/>
            <person name="Jiang S."/>
        </authorList>
    </citation>
    <scope>NUCLEOTIDE SEQUENCE [LARGE SCALE GENOMIC DNA]</scope>
</reference>
<keyword evidence="3" id="KW-1185">Reference proteome</keyword>
<dbReference type="EMBL" id="SMOL01000458">
    <property type="protein sequence ID" value="KAB2613202.1"/>
    <property type="molecule type" value="Genomic_DNA"/>
</dbReference>
<dbReference type="PANTHER" id="PTHR11764:SF58">
    <property type="entry name" value="BETA-AMYRIN SYNTHASE-RELATED"/>
    <property type="match status" value="1"/>
</dbReference>
<sequence length="145" mass="16836">MFCIAINYICMHILGEGPNGGQDNACARDRKWILDHGSVTHIPSWGNWLSMEDKNKDQSVPAINPNDLRQHFEFAHAIDVAMRNNCHTTEWRSWKDVPKNVKKVCKYTLDNDTNEQFMKLMEDPLEGGYNRWRYEVLRNGLGPSK</sequence>
<reference evidence="2 3" key="1">
    <citation type="submission" date="2019-09" db="EMBL/GenBank/DDBJ databases">
        <authorList>
            <person name="Ou C."/>
        </authorList>
    </citation>
    <scope>NUCLEOTIDE SEQUENCE [LARGE SCALE GENOMIC DNA]</scope>
    <source>
        <strain evidence="2">S2</strain>
        <tissue evidence="2">Leaf</tissue>
    </source>
</reference>
<dbReference type="PANTHER" id="PTHR11764">
    <property type="entry name" value="TERPENE CYCLASE/MUTASE FAMILY MEMBER"/>
    <property type="match status" value="1"/>
</dbReference>
<keyword evidence="1" id="KW-0413">Isomerase</keyword>
<organism evidence="2 3">
    <name type="scientific">Pyrus ussuriensis x Pyrus communis</name>
    <dbReference type="NCBI Taxonomy" id="2448454"/>
    <lineage>
        <taxon>Eukaryota</taxon>
        <taxon>Viridiplantae</taxon>
        <taxon>Streptophyta</taxon>
        <taxon>Embryophyta</taxon>
        <taxon>Tracheophyta</taxon>
        <taxon>Spermatophyta</taxon>
        <taxon>Magnoliopsida</taxon>
        <taxon>eudicotyledons</taxon>
        <taxon>Gunneridae</taxon>
        <taxon>Pentapetalae</taxon>
        <taxon>rosids</taxon>
        <taxon>fabids</taxon>
        <taxon>Rosales</taxon>
        <taxon>Rosaceae</taxon>
        <taxon>Amygdaloideae</taxon>
        <taxon>Maleae</taxon>
        <taxon>Pyrus</taxon>
    </lineage>
</organism>
<dbReference type="Gene3D" id="1.50.10.20">
    <property type="match status" value="1"/>
</dbReference>
<gene>
    <name evidence="2" type="ORF">D8674_035518</name>
</gene>
<dbReference type="SUPFAM" id="SSF48239">
    <property type="entry name" value="Terpenoid cyclases/Protein prenyltransferases"/>
    <property type="match status" value="1"/>
</dbReference>
<dbReference type="InterPro" id="IPR018333">
    <property type="entry name" value="Squalene_cyclase"/>
</dbReference>
<protein>
    <submittedName>
        <fullName evidence="2">Uncharacterized protein</fullName>
    </submittedName>
</protein>
<dbReference type="GO" id="GO:0005811">
    <property type="term" value="C:lipid droplet"/>
    <property type="evidence" value="ECO:0007669"/>
    <property type="project" value="InterPro"/>
</dbReference>
<dbReference type="OrthoDB" id="21502at2759"/>
<comment type="caution">
    <text evidence="2">The sequence shown here is derived from an EMBL/GenBank/DDBJ whole genome shotgun (WGS) entry which is preliminary data.</text>
</comment>
<name>A0A5N5GI21_9ROSA</name>
<dbReference type="Proteomes" id="UP000327157">
    <property type="component" value="Chromosome 9"/>
</dbReference>
<dbReference type="GO" id="GO:0016104">
    <property type="term" value="P:triterpenoid biosynthetic process"/>
    <property type="evidence" value="ECO:0007669"/>
    <property type="project" value="InterPro"/>
</dbReference>